<dbReference type="InterPro" id="IPR011051">
    <property type="entry name" value="RmlC_Cupin_sf"/>
</dbReference>
<feature type="region of interest" description="Disordered" evidence="1">
    <location>
        <begin position="1"/>
        <end position="29"/>
    </location>
</feature>
<dbReference type="InterPro" id="IPR014710">
    <property type="entry name" value="RmlC-like_jellyroll"/>
</dbReference>
<dbReference type="RefSeq" id="WP_183591599.1">
    <property type="nucleotide sequence ID" value="NZ_JACHWR010000001.1"/>
</dbReference>
<protein>
    <submittedName>
        <fullName evidence="3">Mannose-6-phosphate isomerase-like protein (Cupin superfamily)</fullName>
    </submittedName>
</protein>
<evidence type="ECO:0000313" key="3">
    <source>
        <dbReference type="EMBL" id="MBB3041722.1"/>
    </source>
</evidence>
<evidence type="ECO:0000313" key="4">
    <source>
        <dbReference type="Proteomes" id="UP000589626"/>
    </source>
</evidence>
<evidence type="ECO:0000256" key="1">
    <source>
        <dbReference type="SAM" id="MobiDB-lite"/>
    </source>
</evidence>
<dbReference type="Proteomes" id="UP000589626">
    <property type="component" value="Unassembled WGS sequence"/>
</dbReference>
<dbReference type="EMBL" id="JACHWR010000001">
    <property type="protein sequence ID" value="MBB3041722.1"/>
    <property type="molecule type" value="Genomic_DNA"/>
</dbReference>
<organism evidence="3 4">
    <name type="scientific">Nocardioides soli</name>
    <dbReference type="NCBI Taxonomy" id="1036020"/>
    <lineage>
        <taxon>Bacteria</taxon>
        <taxon>Bacillati</taxon>
        <taxon>Actinomycetota</taxon>
        <taxon>Actinomycetes</taxon>
        <taxon>Propionibacteriales</taxon>
        <taxon>Nocardioidaceae</taxon>
        <taxon>Nocardioides</taxon>
    </lineage>
</organism>
<gene>
    <name evidence="3" type="ORF">FHU40_001523</name>
</gene>
<dbReference type="Pfam" id="PF12973">
    <property type="entry name" value="Cupin_7"/>
    <property type="match status" value="1"/>
</dbReference>
<dbReference type="InterPro" id="IPR025979">
    <property type="entry name" value="ChrR-like_cupin_dom"/>
</dbReference>
<accession>A0A7W4VTW9</accession>
<sequence>MTTTQAPTVDEARKTHNAPIIRRPDDVEPKMGRFKNTTQMVFHPSDEDPTQPNAGIINYLPGSGFPLHKHDFAQMWFVVEGECTYGDTVLHQGDLVYMQDPHFEYEMHTENGCRILFLQYQGPTTGEGPIYEGRFNVKQVAEVKPGDLER</sequence>
<name>A0A7W4VTW9_9ACTN</name>
<comment type="caution">
    <text evidence="3">The sequence shown here is derived from an EMBL/GenBank/DDBJ whole genome shotgun (WGS) entry which is preliminary data.</text>
</comment>
<dbReference type="AlphaFoldDB" id="A0A7W4VTW9"/>
<dbReference type="GO" id="GO:0016853">
    <property type="term" value="F:isomerase activity"/>
    <property type="evidence" value="ECO:0007669"/>
    <property type="project" value="UniProtKB-KW"/>
</dbReference>
<keyword evidence="3" id="KW-0413">Isomerase</keyword>
<reference evidence="3 4" key="1">
    <citation type="submission" date="2020-08" db="EMBL/GenBank/DDBJ databases">
        <title>Sequencing the genomes of 1000 actinobacteria strains.</title>
        <authorList>
            <person name="Klenk H.-P."/>
        </authorList>
    </citation>
    <scope>NUCLEOTIDE SEQUENCE [LARGE SCALE GENOMIC DNA]</scope>
    <source>
        <strain evidence="3 4">DSM 105498</strain>
    </source>
</reference>
<proteinExistence type="predicted"/>
<keyword evidence="4" id="KW-1185">Reference proteome</keyword>
<evidence type="ECO:0000259" key="2">
    <source>
        <dbReference type="Pfam" id="PF12973"/>
    </source>
</evidence>
<dbReference type="Gene3D" id="2.60.120.10">
    <property type="entry name" value="Jelly Rolls"/>
    <property type="match status" value="1"/>
</dbReference>
<feature type="domain" description="ChrR-like cupin" evidence="2">
    <location>
        <begin position="56"/>
        <end position="114"/>
    </location>
</feature>
<dbReference type="SUPFAM" id="SSF51182">
    <property type="entry name" value="RmlC-like cupins"/>
    <property type="match status" value="1"/>
</dbReference>